<organism evidence="2 3">
    <name type="scientific">Penstemon smallii</name>
    <dbReference type="NCBI Taxonomy" id="265156"/>
    <lineage>
        <taxon>Eukaryota</taxon>
        <taxon>Viridiplantae</taxon>
        <taxon>Streptophyta</taxon>
        <taxon>Embryophyta</taxon>
        <taxon>Tracheophyta</taxon>
        <taxon>Spermatophyta</taxon>
        <taxon>Magnoliopsida</taxon>
        <taxon>eudicotyledons</taxon>
        <taxon>Gunneridae</taxon>
        <taxon>Pentapetalae</taxon>
        <taxon>asterids</taxon>
        <taxon>lamiids</taxon>
        <taxon>Lamiales</taxon>
        <taxon>Plantaginaceae</taxon>
        <taxon>Cheloneae</taxon>
        <taxon>Penstemon</taxon>
    </lineage>
</organism>
<dbReference type="EMBL" id="JBJXBP010000004">
    <property type="protein sequence ID" value="KAL3834675.1"/>
    <property type="molecule type" value="Genomic_DNA"/>
</dbReference>
<proteinExistence type="predicted"/>
<feature type="domain" description="F-box" evidence="1">
    <location>
        <begin position="23"/>
        <end position="63"/>
    </location>
</feature>
<dbReference type="Gene3D" id="1.20.1280.50">
    <property type="match status" value="1"/>
</dbReference>
<dbReference type="Proteomes" id="UP001634393">
    <property type="component" value="Unassembled WGS sequence"/>
</dbReference>
<protein>
    <recommendedName>
        <fullName evidence="1">F-box domain-containing protein</fullName>
    </recommendedName>
</protein>
<dbReference type="PANTHER" id="PTHR35546:SF115">
    <property type="entry name" value="F-BOX DOMAIN-CONTAINING PROTEIN"/>
    <property type="match status" value="1"/>
</dbReference>
<dbReference type="Pfam" id="PF24750">
    <property type="entry name" value="b-prop_At3g26010-like"/>
    <property type="match status" value="1"/>
</dbReference>
<evidence type="ECO:0000313" key="3">
    <source>
        <dbReference type="Proteomes" id="UP001634393"/>
    </source>
</evidence>
<dbReference type="SUPFAM" id="SSF81383">
    <property type="entry name" value="F-box domain"/>
    <property type="match status" value="1"/>
</dbReference>
<accession>A0ABD3TD92</accession>
<dbReference type="InterPro" id="IPR001810">
    <property type="entry name" value="F-box_dom"/>
</dbReference>
<name>A0ABD3TD92_9LAMI</name>
<comment type="caution">
    <text evidence="2">The sequence shown here is derived from an EMBL/GenBank/DDBJ whole genome shotgun (WGS) entry which is preliminary data.</text>
</comment>
<gene>
    <name evidence="2" type="ORF">ACJIZ3_009411</name>
</gene>
<dbReference type="PANTHER" id="PTHR35546">
    <property type="entry name" value="F-BOX PROTEIN INTERACTION DOMAIN PROTEIN-RELATED"/>
    <property type="match status" value="1"/>
</dbReference>
<dbReference type="Pfam" id="PF00646">
    <property type="entry name" value="F-box"/>
    <property type="match status" value="1"/>
</dbReference>
<reference evidence="2 3" key="1">
    <citation type="submission" date="2024-12" db="EMBL/GenBank/DDBJ databases">
        <title>The unique morphological basis and parallel evolutionary history of personate flowers in Penstemon.</title>
        <authorList>
            <person name="Depatie T.H."/>
            <person name="Wessinger C.A."/>
        </authorList>
    </citation>
    <scope>NUCLEOTIDE SEQUENCE [LARGE SCALE GENOMIC DNA]</scope>
    <source>
        <strain evidence="2">WTNN_2</strain>
        <tissue evidence="2">Leaf</tissue>
    </source>
</reference>
<evidence type="ECO:0000259" key="1">
    <source>
        <dbReference type="SMART" id="SM00256"/>
    </source>
</evidence>
<keyword evidence="3" id="KW-1185">Reference proteome</keyword>
<dbReference type="AlphaFoldDB" id="A0ABD3TD92"/>
<evidence type="ECO:0000313" key="2">
    <source>
        <dbReference type="EMBL" id="KAL3834675.1"/>
    </source>
</evidence>
<dbReference type="SMART" id="SM00256">
    <property type="entry name" value="FBOX"/>
    <property type="match status" value="1"/>
</dbReference>
<dbReference type="InterPro" id="IPR036047">
    <property type="entry name" value="F-box-like_dom_sf"/>
</dbReference>
<dbReference type="InterPro" id="IPR056592">
    <property type="entry name" value="Beta-prop_At3g26010-like"/>
</dbReference>
<dbReference type="CDD" id="cd22157">
    <property type="entry name" value="F-box_AtFBW1-like"/>
    <property type="match status" value="1"/>
</dbReference>
<sequence>MEENKVPKPKEVQQKNSAEIVASSEDLLIEILLRLPIISLIRFESVSKHWQSLITNPRFCHLRTRTIGLMFPEGGRVYEHVPFFDNAFEYHKYTVSKTILHSCNGLLLCRSICGPRRDVKYYVCNPTTNQISLVPQHGIRDSLIRGGSLAFDPAMSSHYKIVFALNIGNELLQFFIYSSETGAWGVHGNPFTSSGATFDEGVYWNGALHWMNRKRALYFKIEDQVLDEMPKVPFSNDVHWSDEYYFGESCDHLHFVETRDTQIQLKVYEMKRDYSEWFVKYQVDLSPVVSSYPEIIGHTYPIMGLICYDFSLFGIVSGGKEEESFLVLQIPKKVVRFNLVNKTFKNLYKFRGDFTCRLKYPGNAGFKYIESLCRV</sequence>
<dbReference type="InterPro" id="IPR055290">
    <property type="entry name" value="At3g26010-like"/>
</dbReference>